<reference evidence="2" key="1">
    <citation type="submission" date="2016-10" db="EMBL/GenBank/DDBJ databases">
        <authorList>
            <person name="Varghese N."/>
            <person name="Submissions S."/>
        </authorList>
    </citation>
    <scope>NUCLEOTIDE SEQUENCE [LARGE SCALE GENOMIC DNA]</scope>
    <source>
        <strain evidence="2">GAS369</strain>
    </source>
</reference>
<dbReference type="AlphaFoldDB" id="A0A1H1WSP6"/>
<dbReference type="EMBL" id="LT629750">
    <property type="protein sequence ID" value="SDT00278.1"/>
    <property type="molecule type" value="Genomic_DNA"/>
</dbReference>
<organism evidence="1 2">
    <name type="scientific">Bradyrhizobium canariense</name>
    <dbReference type="NCBI Taxonomy" id="255045"/>
    <lineage>
        <taxon>Bacteria</taxon>
        <taxon>Pseudomonadati</taxon>
        <taxon>Pseudomonadota</taxon>
        <taxon>Alphaproteobacteria</taxon>
        <taxon>Hyphomicrobiales</taxon>
        <taxon>Nitrobacteraceae</taxon>
        <taxon>Bradyrhizobium</taxon>
    </lineage>
</organism>
<proteinExistence type="predicted"/>
<dbReference type="Proteomes" id="UP000243904">
    <property type="component" value="Chromosome I"/>
</dbReference>
<sequence length="106" mass="12442">MTREARRSHHPVSIGRECPRSLMKIPEQTMTISYVHSIPDLIEFCWRQVLFQIVLLLFRHQIIDESARVLLGAPIHHELAEVGWLLLAIFNKVIELKNTRLLHALW</sequence>
<evidence type="ECO:0000313" key="1">
    <source>
        <dbReference type="EMBL" id="SDT00278.1"/>
    </source>
</evidence>
<name>A0A1H1WSP6_9BRAD</name>
<gene>
    <name evidence="1" type="ORF">SAMN05444158_4000</name>
</gene>
<keyword evidence="2" id="KW-1185">Reference proteome</keyword>
<accession>A0A1H1WSP6</accession>
<evidence type="ECO:0000313" key="2">
    <source>
        <dbReference type="Proteomes" id="UP000243904"/>
    </source>
</evidence>
<protein>
    <submittedName>
        <fullName evidence="1">Uncharacterized protein</fullName>
    </submittedName>
</protein>